<dbReference type="Proteomes" id="UP000717585">
    <property type="component" value="Unassembled WGS sequence"/>
</dbReference>
<dbReference type="SUPFAM" id="SSF52058">
    <property type="entry name" value="L domain-like"/>
    <property type="match status" value="2"/>
</dbReference>
<evidence type="ECO:0000256" key="1">
    <source>
        <dbReference type="ARBA" id="ARBA00022614"/>
    </source>
</evidence>
<dbReference type="InterPro" id="IPR017868">
    <property type="entry name" value="Filamin/ABP280_repeat-like"/>
</dbReference>
<feature type="transmembrane region" description="Helical" evidence="4">
    <location>
        <begin position="798"/>
        <end position="821"/>
    </location>
</feature>
<feature type="repeat" description="Filamin" evidence="3">
    <location>
        <begin position="713"/>
        <end position="739"/>
    </location>
</feature>
<accession>A0A8J6AWX0</accession>
<reference evidence="7" key="1">
    <citation type="submission" date="2021-05" db="EMBL/GenBank/DDBJ databases">
        <title>A free-living protist that lacks canonical eukaryotic 1 DNA replication and segregation systems.</title>
        <authorList>
            <person name="Salas-Leiva D.E."/>
            <person name="Tromer E.C."/>
            <person name="Curtis B.A."/>
            <person name="Jerlstrom-Hultqvist J."/>
            <person name="Kolisko M."/>
            <person name="Yi Z."/>
            <person name="Salas-Leiva J.S."/>
            <person name="Gallot-Lavallee L."/>
            <person name="Kops G.J.P.L."/>
            <person name="Archibald J.M."/>
            <person name="Simpson A.G.B."/>
            <person name="Roger A.J."/>
        </authorList>
    </citation>
    <scope>NUCLEOTIDE SEQUENCE</scope>
    <source>
        <strain evidence="7">BICM</strain>
    </source>
</reference>
<evidence type="ECO:0000256" key="3">
    <source>
        <dbReference type="PROSITE-ProRule" id="PRU00087"/>
    </source>
</evidence>
<keyword evidence="4" id="KW-0472">Membrane</keyword>
<dbReference type="PROSITE" id="PS50194">
    <property type="entry name" value="FILAMIN_REPEAT"/>
    <property type="match status" value="1"/>
</dbReference>
<dbReference type="AlphaFoldDB" id="A0A8J6AWX0"/>
<evidence type="ECO:0000313" key="8">
    <source>
        <dbReference type="Proteomes" id="UP000717585"/>
    </source>
</evidence>
<comment type="caution">
    <text evidence="7">The sequence shown here is derived from an EMBL/GenBank/DDBJ whole genome shotgun (WGS) entry which is preliminary data.</text>
</comment>
<dbReference type="SMART" id="SM00369">
    <property type="entry name" value="LRR_TYP"/>
    <property type="match status" value="10"/>
</dbReference>
<evidence type="ECO:0000256" key="2">
    <source>
        <dbReference type="ARBA" id="ARBA00022737"/>
    </source>
</evidence>
<dbReference type="InterPro" id="IPR055414">
    <property type="entry name" value="LRR_R13L4/SHOC2-like"/>
</dbReference>
<keyword evidence="5" id="KW-0732">Signal</keyword>
<organism evidence="7 8">
    <name type="scientific">Carpediemonas membranifera</name>
    <dbReference type="NCBI Taxonomy" id="201153"/>
    <lineage>
        <taxon>Eukaryota</taxon>
        <taxon>Metamonada</taxon>
        <taxon>Carpediemonas-like organisms</taxon>
        <taxon>Carpediemonas</taxon>
    </lineage>
</organism>
<evidence type="ECO:0000313" key="7">
    <source>
        <dbReference type="EMBL" id="KAG9394535.1"/>
    </source>
</evidence>
<evidence type="ECO:0000256" key="5">
    <source>
        <dbReference type="SAM" id="SignalP"/>
    </source>
</evidence>
<dbReference type="InterPro" id="IPR003591">
    <property type="entry name" value="Leu-rich_rpt_typical-subtyp"/>
</dbReference>
<feature type="signal peptide" evidence="5">
    <location>
        <begin position="1"/>
        <end position="17"/>
    </location>
</feature>
<gene>
    <name evidence="7" type="ORF">J8273_4209</name>
</gene>
<proteinExistence type="predicted"/>
<keyword evidence="1" id="KW-0433">Leucine-rich repeat</keyword>
<dbReference type="FunFam" id="3.80.10.10:FF:001164">
    <property type="entry name" value="GH01279p"/>
    <property type="match status" value="1"/>
</dbReference>
<name>A0A8J6AWX0_9EUKA</name>
<feature type="domain" description="Disease resistance R13L4/SHOC-2-like LRR" evidence="6">
    <location>
        <begin position="390"/>
        <end position="520"/>
    </location>
</feature>
<dbReference type="PANTHER" id="PTHR45752:SF187">
    <property type="entry name" value="LEUCINE-RICH REPEAT AND IQ DOMAIN-CONTAINING PROTEIN 4"/>
    <property type="match status" value="1"/>
</dbReference>
<dbReference type="SMART" id="SM00364">
    <property type="entry name" value="LRR_BAC"/>
    <property type="match status" value="7"/>
</dbReference>
<dbReference type="OrthoDB" id="28578at2759"/>
<sequence length="864" mass="92757">MISRLLLLFALIASVFATQCLPAAEVTALYNFYSALGGTSWTSNSGWYAMTSGGSCPCDGTMYVTGVSCTGSDVNELNLPSNGLAGVFPNLSALTKLEYLILDGNAITCTGCQYAMPTNMGDLVELQILKMKNNYLAGALPPSLGNCQHLQKVDLSGNLITSLPATSTWADLTELILKDNSITTLPVYSASTKLDILDVSNNKLTALDDGWFTDVTSITELELGGNALTRVPTSITNLVDAYKLGLSSNSLTTIPPLAAMAALEFLDVSHNALTSLPALPDSVIVVEARENKITDASALNGYNALQTIDLNSNKLTTLTGTLPASIGSFEAAANAITTVDTSYFSQARGLTNIDLSSNALTDFPANLCGNGWQLETLDLSHNYIGYVEDFSGCKYLEKLYLHNNKITSIPNDIWTDLKYVTYLDLSYNKFTSIPDEIGELTGLVELHLANTPVKTISTLIGTLPHLETLDLSMTALTSVPAGVKNLPSLYELDMSYSTLTVESDAVLESLTQVRVLDISGNPFTGGYPDLSNLPRLKTLKSRYCNNAGVTLEELMDKVPGLLSTLDLAWNDLEGAIPSAVANLVKAGILKSVDLSNNKLTGWIPEALNLPQGSRPALDLSGNKFFCPVPSWAAWTGASSATCITVKFDRVTVTDVPTVRSPGILTVHGSFTPASLYQCAFYNEASGAWRYTDAEYKDSTTVKCVTPVHTETEPLSAGKYKLEVTFDSEPISGDPVEVTILDPCSVSTSCGQCTKDAYCLWSSSAHMCSDELFASTQDGWSRTCAAKRGAAVVTFAYHWAWMGLLFVILVLVFACISTIFLWKFGPRTWWGRGKRAAPGVVIVNSAEGPSERTGLLVDTDENALL</sequence>
<keyword evidence="2" id="KW-0677">Repeat</keyword>
<feature type="chain" id="PRO_5035148148" evidence="5">
    <location>
        <begin position="18"/>
        <end position="864"/>
    </location>
</feature>
<dbReference type="InterPro" id="IPR050715">
    <property type="entry name" value="LRR-SigEffector_domain"/>
</dbReference>
<keyword evidence="4" id="KW-0812">Transmembrane</keyword>
<dbReference type="InterPro" id="IPR001611">
    <property type="entry name" value="Leu-rich_rpt"/>
</dbReference>
<dbReference type="Pfam" id="PF13855">
    <property type="entry name" value="LRR_8"/>
    <property type="match status" value="2"/>
</dbReference>
<dbReference type="Pfam" id="PF23598">
    <property type="entry name" value="LRR_14"/>
    <property type="match status" value="1"/>
</dbReference>
<evidence type="ECO:0000256" key="4">
    <source>
        <dbReference type="SAM" id="Phobius"/>
    </source>
</evidence>
<keyword evidence="8" id="KW-1185">Reference proteome</keyword>
<protein>
    <submittedName>
        <fullName evidence="7">Leucine rich repeat</fullName>
    </submittedName>
</protein>
<dbReference type="PANTHER" id="PTHR45752">
    <property type="entry name" value="LEUCINE-RICH REPEAT-CONTAINING"/>
    <property type="match status" value="1"/>
</dbReference>
<keyword evidence="4" id="KW-1133">Transmembrane helix</keyword>
<dbReference type="EMBL" id="JAHDYR010000015">
    <property type="protein sequence ID" value="KAG9394535.1"/>
    <property type="molecule type" value="Genomic_DNA"/>
</dbReference>
<evidence type="ECO:0000259" key="6">
    <source>
        <dbReference type="Pfam" id="PF23598"/>
    </source>
</evidence>
<dbReference type="InterPro" id="IPR032675">
    <property type="entry name" value="LRR_dom_sf"/>
</dbReference>
<dbReference type="Pfam" id="PF00560">
    <property type="entry name" value="LRR_1"/>
    <property type="match status" value="1"/>
</dbReference>
<dbReference type="PROSITE" id="PS51450">
    <property type="entry name" value="LRR"/>
    <property type="match status" value="4"/>
</dbReference>
<dbReference type="Gene3D" id="3.80.10.10">
    <property type="entry name" value="Ribonuclease Inhibitor"/>
    <property type="match status" value="4"/>
</dbReference>